<sequence>MPNYRFSAITFYTNLPKIWQNMNSIQNREKHGFFMKQFFFIEIRNMNYEINDQKSEKRMLKLHKVNQKNLPKNNRIKTKNLPKTEKEDEEEEKEEEEEEEKEEEEGENLEKGSGDGASKNYRHREAVRCSKSAASMEN</sequence>
<evidence type="ECO:0000256" key="1">
    <source>
        <dbReference type="SAM" id="MobiDB-lite"/>
    </source>
</evidence>
<feature type="region of interest" description="Disordered" evidence="1">
    <location>
        <begin position="63"/>
        <end position="138"/>
    </location>
</feature>
<dbReference type="AlphaFoldDB" id="A0AAV0G197"/>
<evidence type="ECO:0000313" key="2">
    <source>
        <dbReference type="EMBL" id="CAH9141681.1"/>
    </source>
</evidence>
<protein>
    <recommendedName>
        <fullName evidence="4">Translocon at the inner envelope membrane of chloroplasts 214</fullName>
    </recommendedName>
</protein>
<keyword evidence="3" id="KW-1185">Reference proteome</keyword>
<gene>
    <name evidence="2" type="ORF">CEPIT_LOCUS39317</name>
</gene>
<comment type="caution">
    <text evidence="2">The sequence shown here is derived from an EMBL/GenBank/DDBJ whole genome shotgun (WGS) entry which is preliminary data.</text>
</comment>
<feature type="compositionally biased region" description="Acidic residues" evidence="1">
    <location>
        <begin position="87"/>
        <end position="107"/>
    </location>
</feature>
<evidence type="ECO:0008006" key="4">
    <source>
        <dbReference type="Google" id="ProtNLM"/>
    </source>
</evidence>
<accession>A0AAV0G197</accession>
<name>A0AAV0G197_9ASTE</name>
<organism evidence="2 3">
    <name type="scientific">Cuscuta epithymum</name>
    <dbReference type="NCBI Taxonomy" id="186058"/>
    <lineage>
        <taxon>Eukaryota</taxon>
        <taxon>Viridiplantae</taxon>
        <taxon>Streptophyta</taxon>
        <taxon>Embryophyta</taxon>
        <taxon>Tracheophyta</taxon>
        <taxon>Spermatophyta</taxon>
        <taxon>Magnoliopsida</taxon>
        <taxon>eudicotyledons</taxon>
        <taxon>Gunneridae</taxon>
        <taxon>Pentapetalae</taxon>
        <taxon>asterids</taxon>
        <taxon>lamiids</taxon>
        <taxon>Solanales</taxon>
        <taxon>Convolvulaceae</taxon>
        <taxon>Cuscuteae</taxon>
        <taxon>Cuscuta</taxon>
        <taxon>Cuscuta subgen. Cuscuta</taxon>
    </lineage>
</organism>
<reference evidence="2" key="1">
    <citation type="submission" date="2022-07" db="EMBL/GenBank/DDBJ databases">
        <authorList>
            <person name="Macas J."/>
            <person name="Novak P."/>
            <person name="Neumann P."/>
        </authorList>
    </citation>
    <scope>NUCLEOTIDE SEQUENCE</scope>
</reference>
<dbReference type="Proteomes" id="UP001152523">
    <property type="component" value="Unassembled WGS sequence"/>
</dbReference>
<proteinExistence type="predicted"/>
<evidence type="ECO:0000313" key="3">
    <source>
        <dbReference type="Proteomes" id="UP001152523"/>
    </source>
</evidence>
<dbReference type="EMBL" id="CAMAPF010001033">
    <property type="protein sequence ID" value="CAH9141681.1"/>
    <property type="molecule type" value="Genomic_DNA"/>
</dbReference>